<dbReference type="EMBL" id="CBMI010002594">
    <property type="protein sequence ID" value="CEG04992.1"/>
    <property type="molecule type" value="Genomic_DNA"/>
</dbReference>
<reference evidence="1" key="1">
    <citation type="submission" date="2013-05" db="EMBL/GenBank/DDBJ databases">
        <title>Draft genome sequences of six wheat associated Fusarium spp. isolates.</title>
        <authorList>
            <person name="Moolhuijzen P.M."/>
            <person name="Manners J.M."/>
            <person name="Wilcox S."/>
            <person name="Bellgard M.I."/>
            <person name="Gardiner D.M."/>
        </authorList>
    </citation>
    <scope>NUCLEOTIDE SEQUENCE</scope>
    <source>
        <strain evidence="1">CS3069</strain>
    </source>
</reference>
<organism evidence="1">
    <name type="scientific">Fusarium clavum</name>
    <dbReference type="NCBI Taxonomy" id="2594811"/>
    <lineage>
        <taxon>Eukaryota</taxon>
        <taxon>Fungi</taxon>
        <taxon>Dikarya</taxon>
        <taxon>Ascomycota</taxon>
        <taxon>Pezizomycotina</taxon>
        <taxon>Sordariomycetes</taxon>
        <taxon>Hypocreomycetidae</taxon>
        <taxon>Hypocreales</taxon>
        <taxon>Nectriaceae</taxon>
        <taxon>Fusarium</taxon>
        <taxon>Fusarium incarnatum-equiseti species complex</taxon>
    </lineage>
</organism>
<dbReference type="AlphaFoldDB" id="A0A090MJ04"/>
<sequence>MNLTGSHELTIFEIHRSQSENSVSLDWLKLRQEYIDKFDSNILVILDCNHKVLPTGVSRYPILADDKNPGSGSIVQILVAPTFSEQNATPFLHVLTQALKALAESSRSGAIDIRYLIAEIPRHWELELSAEPFRLRPGQEDLKLAVSSQEVQHSFRHPWYEPFRVKSASKHLRVGVLPITWAEVDLWDPQTELKELLDVFESHFDFMIERIVKIPNTPDAQSFLQTRINQQIDKVGSKGLLIVLYNGHGRRTDEGMMLL</sequence>
<proteinExistence type="predicted"/>
<gene>
    <name evidence="1" type="ORF">BN850_0087440</name>
</gene>
<evidence type="ECO:0000313" key="1">
    <source>
        <dbReference type="EMBL" id="CEG04992.1"/>
    </source>
</evidence>
<accession>A0A090MJ04</accession>
<dbReference type="EMBL" id="HG319497">
    <property type="protein sequence ID" value="CEG05855.1"/>
    <property type="molecule type" value="Genomic_DNA"/>
</dbReference>
<protein>
    <submittedName>
        <fullName evidence="1">WGS project CBMI000000000 data, contig CS3069_c002596</fullName>
    </submittedName>
</protein>
<name>A0A090MJ04_9HYPO</name>